<dbReference type="Pfam" id="PF07022">
    <property type="entry name" value="Phage_CI_repr"/>
    <property type="match status" value="1"/>
</dbReference>
<reference evidence="2 3" key="1">
    <citation type="submission" date="2020-08" db="EMBL/GenBank/DDBJ databases">
        <title>Dyella sp. G9 isolated from forest soil.</title>
        <authorList>
            <person name="Fu J."/>
            <person name="Qiu L."/>
        </authorList>
    </citation>
    <scope>NUCLEOTIDE SEQUENCE [LARGE SCALE GENOMIC DNA]</scope>
    <source>
        <strain evidence="2 3">G9</strain>
    </source>
</reference>
<dbReference type="RefSeq" id="WP_187055437.1">
    <property type="nucleotide sequence ID" value="NZ_CP060412.1"/>
</dbReference>
<feature type="domain" description="Bacteriophage CI repressor N-terminal" evidence="1">
    <location>
        <begin position="35"/>
        <end position="99"/>
    </location>
</feature>
<dbReference type="GO" id="GO:0045892">
    <property type="term" value="P:negative regulation of DNA-templated transcription"/>
    <property type="evidence" value="ECO:0007669"/>
    <property type="project" value="InterPro"/>
</dbReference>
<accession>A0A7G8PZJ1</accession>
<dbReference type="Proteomes" id="UP000515873">
    <property type="component" value="Chromosome"/>
</dbReference>
<proteinExistence type="predicted"/>
<gene>
    <name evidence="2" type="ORF">H8F01_12475</name>
</gene>
<dbReference type="KEGG" id="dtl:H8F01_12475"/>
<keyword evidence="3" id="KW-1185">Reference proteome</keyword>
<dbReference type="EMBL" id="CP060412">
    <property type="protein sequence ID" value="QNJ99948.1"/>
    <property type="molecule type" value="Genomic_DNA"/>
</dbReference>
<dbReference type="InterPro" id="IPR010982">
    <property type="entry name" value="Lambda_DNA-bd_dom_sf"/>
</dbReference>
<dbReference type="AlphaFoldDB" id="A0A7G8PZJ1"/>
<organism evidence="2 3">
    <name type="scientific">Dyella telluris</name>
    <dbReference type="NCBI Taxonomy" id="2763498"/>
    <lineage>
        <taxon>Bacteria</taxon>
        <taxon>Pseudomonadati</taxon>
        <taxon>Pseudomonadota</taxon>
        <taxon>Gammaproteobacteria</taxon>
        <taxon>Lysobacterales</taxon>
        <taxon>Rhodanobacteraceae</taxon>
        <taxon>Dyella</taxon>
    </lineage>
</organism>
<sequence length="170" mass="18820">MKHKENSNTPNVFGDRDACREYTHGVEGDGLSADAVIRRMRQVYAVRSDSALAAALHLAPSAPSNWRQRNRPPFGMCAAIAQSRGVSLDWLVLGIGEMRPAMRRQVRDTPAAPYRASSPVAMRLITFVSLWDAAGSTDELIWLEQHLKRTVSEYEKWLDANAEEAPAAGD</sequence>
<protein>
    <submittedName>
        <fullName evidence="2">Helix-turn-helix domain-containing protein</fullName>
    </submittedName>
</protein>
<dbReference type="GO" id="GO:0003677">
    <property type="term" value="F:DNA binding"/>
    <property type="evidence" value="ECO:0007669"/>
    <property type="project" value="InterPro"/>
</dbReference>
<name>A0A7G8PZJ1_9GAMM</name>
<evidence type="ECO:0000313" key="3">
    <source>
        <dbReference type="Proteomes" id="UP000515873"/>
    </source>
</evidence>
<evidence type="ECO:0000259" key="1">
    <source>
        <dbReference type="Pfam" id="PF07022"/>
    </source>
</evidence>
<evidence type="ECO:0000313" key="2">
    <source>
        <dbReference type="EMBL" id="QNJ99948.1"/>
    </source>
</evidence>
<dbReference type="Gene3D" id="1.10.260.40">
    <property type="entry name" value="lambda repressor-like DNA-binding domains"/>
    <property type="match status" value="1"/>
</dbReference>
<dbReference type="InterPro" id="IPR010744">
    <property type="entry name" value="Phage_CI_N"/>
</dbReference>